<evidence type="ECO:0000256" key="7">
    <source>
        <dbReference type="ARBA" id="ARBA00023315"/>
    </source>
</evidence>
<feature type="transmembrane region" description="Helical" evidence="9">
    <location>
        <begin position="264"/>
        <end position="283"/>
    </location>
</feature>
<keyword evidence="2" id="KW-1003">Cell membrane</keyword>
<dbReference type="Proteomes" id="UP000823823">
    <property type="component" value="Unassembled WGS sequence"/>
</dbReference>
<feature type="compositionally biased region" description="Polar residues" evidence="8">
    <location>
        <begin position="364"/>
        <end position="379"/>
    </location>
</feature>
<evidence type="ECO:0000256" key="6">
    <source>
        <dbReference type="ARBA" id="ARBA00023136"/>
    </source>
</evidence>
<feature type="transmembrane region" description="Helical" evidence="9">
    <location>
        <begin position="151"/>
        <end position="170"/>
    </location>
</feature>
<dbReference type="PANTHER" id="PTHR23028:SF53">
    <property type="entry name" value="ACYL_TRANSF_3 DOMAIN-CONTAINING PROTEIN"/>
    <property type="match status" value="1"/>
</dbReference>
<feature type="domain" description="Acyltransferase 3" evidence="10">
    <location>
        <begin position="3"/>
        <end position="322"/>
    </location>
</feature>
<evidence type="ECO:0000256" key="5">
    <source>
        <dbReference type="ARBA" id="ARBA00022989"/>
    </source>
</evidence>
<dbReference type="GO" id="GO:0016747">
    <property type="term" value="F:acyltransferase activity, transferring groups other than amino-acyl groups"/>
    <property type="evidence" value="ECO:0007669"/>
    <property type="project" value="InterPro"/>
</dbReference>
<dbReference type="Pfam" id="PF01757">
    <property type="entry name" value="Acyl_transf_3"/>
    <property type="match status" value="1"/>
</dbReference>
<dbReference type="GO" id="GO:0009103">
    <property type="term" value="P:lipopolysaccharide biosynthetic process"/>
    <property type="evidence" value="ECO:0007669"/>
    <property type="project" value="TreeGrafter"/>
</dbReference>
<name>A0A9D2LDS4_9MICO</name>
<dbReference type="PANTHER" id="PTHR23028">
    <property type="entry name" value="ACETYLTRANSFERASE"/>
    <property type="match status" value="1"/>
</dbReference>
<feature type="transmembrane region" description="Helical" evidence="9">
    <location>
        <begin position="128"/>
        <end position="144"/>
    </location>
</feature>
<feature type="transmembrane region" description="Helical" evidence="9">
    <location>
        <begin position="12"/>
        <end position="36"/>
    </location>
</feature>
<protein>
    <submittedName>
        <fullName evidence="12">Acyltransferase</fullName>
    </submittedName>
</protein>
<dbReference type="Gene3D" id="3.40.50.1110">
    <property type="entry name" value="SGNH hydrolase"/>
    <property type="match status" value="1"/>
</dbReference>
<sequence>MLVVLYHAGVQTLSGGFVGVDVFFVISGFLITTHLLESLQTHGRIPFASFYAKRARRILPASLLVAGLTVVAAWLWMPPLLMTQVFEGAVATALYVPNLLFAVEGTEYLAETSPSVFQHYWSLGIEEQFYLFWPALLTLGFWLVRRSERRLLYAVAVLTLASFIACVVWMEISQPWTFFSLPTRAWELGAGALVAFLMRTGARWLQRPGVGLLAWVGLAALIAVGVLYDESTPFPSYTAALPVIATALMIVGGGAPGGLHANRLLSLAPFQVIGAISYSLYLVHWPLQVIPQVAAGDDVTLSQAVRLLLGAVAIPLAWLLYRFVERPVIAWPGLRNRRPLLTGAVALTASMALIATAGGTHLATSQAETASEQTASQEELTADPAGTDFVPANLTPSLEDAESDNPVIYSNDCHRDQGSTDSSGCQIGDNPEAPLVFLFGDSHAASWYPALAKLAEEGKIRLDTNTKSSCYSADLPLLLDGVEYAECDQWRQGVLERIDEEQPELVVMANYAGGELELEGGNDDFPARWRQGMESTIASIDGPEVAVLADVPDQGESPSVCLSEELDDAGECSETAADALSPELIEAEQAAADSGGAQYVDMTSYLCNDQTCPTIIGNTLVYRDGHHLTARFSEQMAPPLWEELGEQLG</sequence>
<dbReference type="EMBL" id="DWZH01000069">
    <property type="protein sequence ID" value="HJB10708.1"/>
    <property type="molecule type" value="Genomic_DNA"/>
</dbReference>
<gene>
    <name evidence="12" type="ORF">H9786_09305</name>
</gene>
<evidence type="ECO:0000256" key="2">
    <source>
        <dbReference type="ARBA" id="ARBA00022475"/>
    </source>
</evidence>
<evidence type="ECO:0000256" key="8">
    <source>
        <dbReference type="SAM" id="MobiDB-lite"/>
    </source>
</evidence>
<evidence type="ECO:0000313" key="13">
    <source>
        <dbReference type="Proteomes" id="UP000823823"/>
    </source>
</evidence>
<comment type="caution">
    <text evidence="12">The sequence shown here is derived from an EMBL/GenBank/DDBJ whole genome shotgun (WGS) entry which is preliminary data.</text>
</comment>
<evidence type="ECO:0000313" key="12">
    <source>
        <dbReference type="EMBL" id="HJB10708.1"/>
    </source>
</evidence>
<keyword evidence="4 9" id="KW-0812">Transmembrane</keyword>
<dbReference type="InterPro" id="IPR002656">
    <property type="entry name" value="Acyl_transf_3_dom"/>
</dbReference>
<dbReference type="GO" id="GO:0005886">
    <property type="term" value="C:plasma membrane"/>
    <property type="evidence" value="ECO:0007669"/>
    <property type="project" value="UniProtKB-SubCell"/>
</dbReference>
<feature type="transmembrane region" description="Helical" evidence="9">
    <location>
        <begin position="210"/>
        <end position="228"/>
    </location>
</feature>
<feature type="transmembrane region" description="Helical" evidence="9">
    <location>
        <begin position="303"/>
        <end position="321"/>
    </location>
</feature>
<dbReference type="Pfam" id="PF19040">
    <property type="entry name" value="SGNH"/>
    <property type="match status" value="1"/>
</dbReference>
<evidence type="ECO:0000256" key="1">
    <source>
        <dbReference type="ARBA" id="ARBA00004651"/>
    </source>
</evidence>
<feature type="transmembrane region" description="Helical" evidence="9">
    <location>
        <begin position="176"/>
        <end position="198"/>
    </location>
</feature>
<evidence type="ECO:0000259" key="11">
    <source>
        <dbReference type="Pfam" id="PF19040"/>
    </source>
</evidence>
<feature type="transmembrane region" description="Helical" evidence="9">
    <location>
        <begin position="341"/>
        <end position="363"/>
    </location>
</feature>
<keyword evidence="5 9" id="KW-1133">Transmembrane helix</keyword>
<organism evidence="12 13">
    <name type="scientific">Candidatus Brachybacterium merdavium</name>
    <dbReference type="NCBI Taxonomy" id="2838513"/>
    <lineage>
        <taxon>Bacteria</taxon>
        <taxon>Bacillati</taxon>
        <taxon>Actinomycetota</taxon>
        <taxon>Actinomycetes</taxon>
        <taxon>Micrococcales</taxon>
        <taxon>Dermabacteraceae</taxon>
        <taxon>Brachybacterium</taxon>
    </lineage>
</organism>
<dbReference type="InterPro" id="IPR050879">
    <property type="entry name" value="Acyltransferase_3"/>
</dbReference>
<evidence type="ECO:0000256" key="9">
    <source>
        <dbReference type="SAM" id="Phobius"/>
    </source>
</evidence>
<reference evidence="12" key="2">
    <citation type="submission" date="2021-04" db="EMBL/GenBank/DDBJ databases">
        <authorList>
            <person name="Gilroy R."/>
        </authorList>
    </citation>
    <scope>NUCLEOTIDE SEQUENCE</scope>
    <source>
        <strain evidence="12">ChiHjej13B12-24818</strain>
    </source>
</reference>
<feature type="domain" description="SGNH" evidence="11">
    <location>
        <begin position="413"/>
        <end position="640"/>
    </location>
</feature>
<reference evidence="12" key="1">
    <citation type="journal article" date="2021" name="PeerJ">
        <title>Extensive microbial diversity within the chicken gut microbiome revealed by metagenomics and culture.</title>
        <authorList>
            <person name="Gilroy R."/>
            <person name="Ravi A."/>
            <person name="Getino M."/>
            <person name="Pursley I."/>
            <person name="Horton D.L."/>
            <person name="Alikhan N.F."/>
            <person name="Baker D."/>
            <person name="Gharbi K."/>
            <person name="Hall N."/>
            <person name="Watson M."/>
            <person name="Adriaenssens E.M."/>
            <person name="Foster-Nyarko E."/>
            <person name="Jarju S."/>
            <person name="Secka A."/>
            <person name="Antonio M."/>
            <person name="Oren A."/>
            <person name="Chaudhuri R.R."/>
            <person name="La Ragione R."/>
            <person name="Hildebrand F."/>
            <person name="Pallen M.J."/>
        </authorList>
    </citation>
    <scope>NUCLEOTIDE SEQUENCE</scope>
    <source>
        <strain evidence="12">ChiHjej13B12-24818</strain>
    </source>
</reference>
<feature type="transmembrane region" description="Helical" evidence="9">
    <location>
        <begin position="57"/>
        <end position="77"/>
    </location>
</feature>
<proteinExistence type="predicted"/>
<evidence type="ECO:0000256" key="4">
    <source>
        <dbReference type="ARBA" id="ARBA00022692"/>
    </source>
</evidence>
<keyword evidence="6 9" id="KW-0472">Membrane</keyword>
<dbReference type="InterPro" id="IPR043968">
    <property type="entry name" value="SGNH"/>
</dbReference>
<keyword evidence="3" id="KW-0808">Transferase</keyword>
<feature type="transmembrane region" description="Helical" evidence="9">
    <location>
        <begin position="234"/>
        <end position="252"/>
    </location>
</feature>
<evidence type="ECO:0000256" key="3">
    <source>
        <dbReference type="ARBA" id="ARBA00022679"/>
    </source>
</evidence>
<comment type="subcellular location">
    <subcellularLocation>
        <location evidence="1">Cell membrane</location>
        <topology evidence="1">Multi-pass membrane protein</topology>
    </subcellularLocation>
</comment>
<accession>A0A9D2LDS4</accession>
<feature type="region of interest" description="Disordered" evidence="8">
    <location>
        <begin position="364"/>
        <end position="389"/>
    </location>
</feature>
<dbReference type="AlphaFoldDB" id="A0A9D2LDS4"/>
<keyword evidence="7 12" id="KW-0012">Acyltransferase</keyword>
<dbReference type="InterPro" id="IPR036514">
    <property type="entry name" value="SGNH_hydro_sf"/>
</dbReference>
<evidence type="ECO:0000259" key="10">
    <source>
        <dbReference type="Pfam" id="PF01757"/>
    </source>
</evidence>